<comment type="caution">
    <text evidence="1">The sequence shown here is derived from an EMBL/GenBank/DDBJ whole genome shotgun (WGS) entry which is preliminary data.</text>
</comment>
<dbReference type="EMBL" id="BAAAOH010000001">
    <property type="protein sequence ID" value="GAA1979333.1"/>
    <property type="molecule type" value="Genomic_DNA"/>
</dbReference>
<reference evidence="1 2" key="1">
    <citation type="journal article" date="2019" name="Int. J. Syst. Evol. Microbiol.">
        <title>The Global Catalogue of Microorganisms (GCM) 10K type strain sequencing project: providing services to taxonomists for standard genome sequencing and annotation.</title>
        <authorList>
            <consortium name="The Broad Institute Genomics Platform"/>
            <consortium name="The Broad Institute Genome Sequencing Center for Infectious Disease"/>
            <person name="Wu L."/>
            <person name="Ma J."/>
        </authorList>
    </citation>
    <scope>NUCLEOTIDE SEQUENCE [LARGE SCALE GENOMIC DNA]</scope>
    <source>
        <strain evidence="1 2">JCM 14902</strain>
    </source>
</reference>
<organism evidence="1 2">
    <name type="scientific">Microbacterium pumilum</name>
    <dbReference type="NCBI Taxonomy" id="344165"/>
    <lineage>
        <taxon>Bacteria</taxon>
        <taxon>Bacillati</taxon>
        <taxon>Actinomycetota</taxon>
        <taxon>Actinomycetes</taxon>
        <taxon>Micrococcales</taxon>
        <taxon>Microbacteriaceae</taxon>
        <taxon>Microbacterium</taxon>
    </lineage>
</organism>
<evidence type="ECO:0000313" key="1">
    <source>
        <dbReference type="EMBL" id="GAA1979333.1"/>
    </source>
</evidence>
<name>A0ABN2S2N1_9MICO</name>
<accession>A0ABN2S2N1</accession>
<evidence type="ECO:0000313" key="2">
    <source>
        <dbReference type="Proteomes" id="UP001500326"/>
    </source>
</evidence>
<proteinExistence type="predicted"/>
<dbReference type="Proteomes" id="UP001500326">
    <property type="component" value="Unassembled WGS sequence"/>
</dbReference>
<protein>
    <recommendedName>
        <fullName evidence="3">DUF4352 domain-containing protein</fullName>
    </recommendedName>
</protein>
<evidence type="ECO:0008006" key="3">
    <source>
        <dbReference type="Google" id="ProtNLM"/>
    </source>
</evidence>
<keyword evidence="2" id="KW-1185">Reference proteome</keyword>
<gene>
    <name evidence="1" type="ORF">GCM10009777_10840</name>
</gene>
<sequence>MVERNWRVTFLLTNATSKPRNVPVLSSRALAKSGGKKFVGTLYLERAQQELNPGEALVAWALFQLPAGAEPEWVSIDVTSGKAPILALSVKHPIAVTAA</sequence>